<keyword evidence="1" id="KW-1133">Transmembrane helix</keyword>
<keyword evidence="1" id="KW-0812">Transmembrane</keyword>
<evidence type="ECO:0000313" key="3">
    <source>
        <dbReference type="Proteomes" id="UP000624279"/>
    </source>
</evidence>
<reference evidence="2 3" key="1">
    <citation type="submission" date="2020-08" db="EMBL/GenBank/DDBJ databases">
        <title>Novel species isolated from subtropical streams in China.</title>
        <authorList>
            <person name="Lu H."/>
        </authorList>
    </citation>
    <scope>NUCLEOTIDE SEQUENCE [LARGE SCALE GENOMIC DNA]</scope>
    <source>
        <strain evidence="2 3">LX15W</strain>
    </source>
</reference>
<feature type="transmembrane region" description="Helical" evidence="1">
    <location>
        <begin position="92"/>
        <end position="114"/>
    </location>
</feature>
<evidence type="ECO:0000256" key="1">
    <source>
        <dbReference type="SAM" id="Phobius"/>
    </source>
</evidence>
<dbReference type="RefSeq" id="WP_186943457.1">
    <property type="nucleotide sequence ID" value="NZ_JACOGA010000019.1"/>
</dbReference>
<dbReference type="EMBL" id="JACOGA010000019">
    <property type="protein sequence ID" value="MBC3875492.1"/>
    <property type="molecule type" value="Genomic_DNA"/>
</dbReference>
<dbReference type="Proteomes" id="UP000624279">
    <property type="component" value="Unassembled WGS sequence"/>
</dbReference>
<feature type="transmembrane region" description="Helical" evidence="1">
    <location>
        <begin position="27"/>
        <end position="55"/>
    </location>
</feature>
<evidence type="ECO:0008006" key="4">
    <source>
        <dbReference type="Google" id="ProtNLM"/>
    </source>
</evidence>
<feature type="transmembrane region" description="Helical" evidence="1">
    <location>
        <begin position="192"/>
        <end position="214"/>
    </location>
</feature>
<keyword evidence="3" id="KW-1185">Reference proteome</keyword>
<gene>
    <name evidence="2" type="ORF">H8K55_18020</name>
</gene>
<proteinExistence type="predicted"/>
<sequence>MSTPKAIAGWHWITHAAQLLKKRPFELLFSFMGLIFCLFGMVAIQYVGIVILMVLAPVLGMGFMQVCRQVDENQAFQPGALFIAFRTPALKALCISGFLQLLALMLSFAVTMAVDGGVLWDFVSNNRVIDERALRETSIVGSLLLARLFNLPAMMGFWFAAPLIMWNGMGVGKAIFYSFFAVWRARAVFATYLIAWAGILLSLPAMLALLATLLPGVLGVINLFLLPLVLVVFVVLYITFYTSYKEIFALDTKV</sequence>
<feature type="transmembrane region" description="Helical" evidence="1">
    <location>
        <begin position="157"/>
        <end position="180"/>
    </location>
</feature>
<feature type="transmembrane region" description="Helical" evidence="1">
    <location>
        <begin position="220"/>
        <end position="240"/>
    </location>
</feature>
<name>A0ABR6YG50_9BURK</name>
<keyword evidence="1" id="KW-0472">Membrane</keyword>
<dbReference type="NCBIfam" id="NF041043">
    <property type="entry name" value="BPSS1780_fam"/>
    <property type="match status" value="1"/>
</dbReference>
<comment type="caution">
    <text evidence="2">The sequence shown here is derived from an EMBL/GenBank/DDBJ whole genome shotgun (WGS) entry which is preliminary data.</text>
</comment>
<dbReference type="InterPro" id="IPR047798">
    <property type="entry name" value="BPSS1780-like"/>
</dbReference>
<protein>
    <recommendedName>
        <fullName evidence="4">DUF2189 domain-containing protein</fullName>
    </recommendedName>
</protein>
<organism evidence="2 3">
    <name type="scientific">Undibacterium flavidum</name>
    <dbReference type="NCBI Taxonomy" id="2762297"/>
    <lineage>
        <taxon>Bacteria</taxon>
        <taxon>Pseudomonadati</taxon>
        <taxon>Pseudomonadota</taxon>
        <taxon>Betaproteobacteria</taxon>
        <taxon>Burkholderiales</taxon>
        <taxon>Oxalobacteraceae</taxon>
        <taxon>Undibacterium</taxon>
    </lineage>
</organism>
<accession>A0ABR6YG50</accession>
<evidence type="ECO:0000313" key="2">
    <source>
        <dbReference type="EMBL" id="MBC3875492.1"/>
    </source>
</evidence>